<proteinExistence type="predicted"/>
<accession>A0A4R5PHJ5</accession>
<dbReference type="Pfam" id="PF12146">
    <property type="entry name" value="Hydrolase_4"/>
    <property type="match status" value="1"/>
</dbReference>
<dbReference type="Gene3D" id="3.40.50.1820">
    <property type="entry name" value="alpha/beta hydrolase"/>
    <property type="match status" value="1"/>
</dbReference>
<evidence type="ECO:0000259" key="1">
    <source>
        <dbReference type="Pfam" id="PF12146"/>
    </source>
</evidence>
<comment type="caution">
    <text evidence="2">The sequence shown here is derived from an EMBL/GenBank/DDBJ whole genome shotgun (WGS) entry which is preliminary data.</text>
</comment>
<organism evidence="2 3">
    <name type="scientific">Pseudohoeflea suaedae</name>
    <dbReference type="NCBI Taxonomy" id="877384"/>
    <lineage>
        <taxon>Bacteria</taxon>
        <taxon>Pseudomonadati</taxon>
        <taxon>Pseudomonadota</taxon>
        <taxon>Alphaproteobacteria</taxon>
        <taxon>Hyphomicrobiales</taxon>
        <taxon>Rhizobiaceae</taxon>
        <taxon>Pseudohoeflea</taxon>
    </lineage>
</organism>
<dbReference type="PANTHER" id="PTHR11614">
    <property type="entry name" value="PHOSPHOLIPASE-RELATED"/>
    <property type="match status" value="1"/>
</dbReference>
<dbReference type="InterPro" id="IPR022742">
    <property type="entry name" value="Hydrolase_4"/>
</dbReference>
<sequence>MGDGKPDINFLASPTGAQLAVRRMKAKGEPRGVVQINHGLAEHGGRYAPFQQFLSARGYHSVVHDTRGHGDTHAADALPREFAREHGDRKVIRDIDAVHDLITTLYRGLPVICFGHSLGGVLALNYAETRPERISGLAIWNSNLEAGAMGRVAQWILAAETMLIGSDVPSIMLPRLTFQSWGRSVRNARTHFDWLSRDAAEVDAYIADPECGWDANVSMWKDIFTLIYAGGENIGRLPKDLPVHLLGGEADPATENGKAVKALEKRMTGVGMTNVALTLLPDTRHETLQELNRNETIATFADWADRITVFIKQPA</sequence>
<gene>
    <name evidence="2" type="ORF">E2A64_16605</name>
</gene>
<protein>
    <submittedName>
        <fullName evidence="2">Alpha/beta hydrolase</fullName>
    </submittedName>
</protein>
<keyword evidence="2" id="KW-0378">Hydrolase</keyword>
<reference evidence="2 3" key="1">
    <citation type="journal article" date="2013" name="Int. J. Syst. Evol. Microbiol.">
        <title>Hoeflea suaedae sp. nov., an endophytic bacterium isolated from the root of the halophyte Suaeda maritima.</title>
        <authorList>
            <person name="Chung E.J."/>
            <person name="Park J.A."/>
            <person name="Pramanik P."/>
            <person name="Bibi F."/>
            <person name="Jeon C.O."/>
            <person name="Chung Y.R."/>
        </authorList>
    </citation>
    <scope>NUCLEOTIDE SEQUENCE [LARGE SCALE GENOMIC DNA]</scope>
    <source>
        <strain evidence="2 3">YC6898</strain>
    </source>
</reference>
<feature type="domain" description="Serine aminopeptidase S33" evidence="1">
    <location>
        <begin position="29"/>
        <end position="291"/>
    </location>
</feature>
<dbReference type="InterPro" id="IPR029058">
    <property type="entry name" value="AB_hydrolase_fold"/>
</dbReference>
<dbReference type="Proteomes" id="UP000295131">
    <property type="component" value="Unassembled WGS sequence"/>
</dbReference>
<dbReference type="EMBL" id="SMSI01000004">
    <property type="protein sequence ID" value="TDH34292.1"/>
    <property type="molecule type" value="Genomic_DNA"/>
</dbReference>
<dbReference type="GO" id="GO:0016787">
    <property type="term" value="F:hydrolase activity"/>
    <property type="evidence" value="ECO:0007669"/>
    <property type="project" value="UniProtKB-KW"/>
</dbReference>
<dbReference type="SUPFAM" id="SSF53474">
    <property type="entry name" value="alpha/beta-Hydrolases"/>
    <property type="match status" value="1"/>
</dbReference>
<evidence type="ECO:0000313" key="2">
    <source>
        <dbReference type="EMBL" id="TDH34292.1"/>
    </source>
</evidence>
<name>A0A4R5PHJ5_9HYPH</name>
<dbReference type="AlphaFoldDB" id="A0A4R5PHJ5"/>
<dbReference type="InterPro" id="IPR051044">
    <property type="entry name" value="MAG_DAG_Lipase"/>
</dbReference>
<evidence type="ECO:0000313" key="3">
    <source>
        <dbReference type="Proteomes" id="UP000295131"/>
    </source>
</evidence>
<dbReference type="OrthoDB" id="9806902at2"/>
<keyword evidence="3" id="KW-1185">Reference proteome</keyword>